<dbReference type="GO" id="GO:0016740">
    <property type="term" value="F:transferase activity"/>
    <property type="evidence" value="ECO:0007669"/>
    <property type="project" value="UniProtKB-KW"/>
</dbReference>
<feature type="region of interest" description="Disordered" evidence="1">
    <location>
        <begin position="1"/>
        <end position="101"/>
    </location>
</feature>
<feature type="compositionally biased region" description="Basic residues" evidence="1">
    <location>
        <begin position="184"/>
        <end position="201"/>
    </location>
</feature>
<gene>
    <name evidence="2" type="ORF">AVDCRST_MAG47-1802</name>
</gene>
<feature type="region of interest" description="Disordered" evidence="1">
    <location>
        <begin position="128"/>
        <end position="224"/>
    </location>
</feature>
<evidence type="ECO:0000313" key="2">
    <source>
        <dbReference type="EMBL" id="CAA9376681.1"/>
    </source>
</evidence>
<protein>
    <submittedName>
        <fullName evidence="2">Geranyl-CoA carboxylase carboxyl transferase subunit</fullName>
        <ecNumber evidence="2">6.4.1.5</ecNumber>
    </submittedName>
</protein>
<reference evidence="2" key="1">
    <citation type="submission" date="2020-02" db="EMBL/GenBank/DDBJ databases">
        <authorList>
            <person name="Meier V. D."/>
        </authorList>
    </citation>
    <scope>NUCLEOTIDE SEQUENCE</scope>
    <source>
        <strain evidence="2">AVDCRST_MAG47</strain>
    </source>
</reference>
<feature type="compositionally biased region" description="Basic residues" evidence="1">
    <location>
        <begin position="213"/>
        <end position="224"/>
    </location>
</feature>
<feature type="compositionally biased region" description="Basic residues" evidence="1">
    <location>
        <begin position="138"/>
        <end position="147"/>
    </location>
</feature>
<dbReference type="AlphaFoldDB" id="A0A6J4N3V9"/>
<keyword evidence="2" id="KW-0436">Ligase</keyword>
<feature type="compositionally biased region" description="Basic and acidic residues" evidence="1">
    <location>
        <begin position="74"/>
        <end position="87"/>
    </location>
</feature>
<name>A0A6J4N3V9_9ACTN</name>
<dbReference type="EMBL" id="CADCUK010000120">
    <property type="protein sequence ID" value="CAA9376681.1"/>
    <property type="molecule type" value="Genomic_DNA"/>
</dbReference>
<accession>A0A6J4N3V9</accession>
<proteinExistence type="predicted"/>
<keyword evidence="2" id="KW-0808">Transferase</keyword>
<dbReference type="GO" id="GO:0047925">
    <property type="term" value="F:geranoyl-CoA carboxylase activity"/>
    <property type="evidence" value="ECO:0007669"/>
    <property type="project" value="UniProtKB-EC"/>
</dbReference>
<sequence length="224" mass="24872">AVRRVQAALRSVARHRVGEAPRAPGRHPRQRPGDPLLRGGAEGDPVHPAGQPDRRTSAVPAQHHRLHGGQGVRAGRDHQARRADAQRRQQQHRPAPVRGDGRVVRCRELRHERSRLRPTVPLHLAVGEVRSDGSGPAGRRHVHRRPGGRPVEGDAVRRGRRRRTAGLRGVADRGAEPAVLPLRHGVRRRGHRPAGHPHRAGHLPVRDRQPARAGHRPLRRLQDV</sequence>
<evidence type="ECO:0000256" key="1">
    <source>
        <dbReference type="SAM" id="MobiDB-lite"/>
    </source>
</evidence>
<dbReference type="EC" id="6.4.1.5" evidence="2"/>
<feature type="non-terminal residue" evidence="2">
    <location>
        <position position="1"/>
    </location>
</feature>
<organism evidence="2">
    <name type="scientific">uncultured Nocardioidaceae bacterium</name>
    <dbReference type="NCBI Taxonomy" id="253824"/>
    <lineage>
        <taxon>Bacteria</taxon>
        <taxon>Bacillati</taxon>
        <taxon>Actinomycetota</taxon>
        <taxon>Actinomycetes</taxon>
        <taxon>Propionibacteriales</taxon>
        <taxon>Nocardioidaceae</taxon>
        <taxon>environmental samples</taxon>
    </lineage>
</organism>
<feature type="non-terminal residue" evidence="2">
    <location>
        <position position="224"/>
    </location>
</feature>